<feature type="domain" description="C2H2-type" evidence="9">
    <location>
        <begin position="324"/>
        <end position="353"/>
    </location>
</feature>
<dbReference type="EMBL" id="VCGU01000002">
    <property type="protein sequence ID" value="TRY79447.1"/>
    <property type="molecule type" value="Genomic_DNA"/>
</dbReference>
<dbReference type="InterPro" id="IPR050888">
    <property type="entry name" value="ZnF_C2H2-type_TF"/>
</dbReference>
<dbReference type="Proteomes" id="UP000318571">
    <property type="component" value="Chromosome 6"/>
</dbReference>
<proteinExistence type="predicted"/>
<feature type="region of interest" description="Disordered" evidence="8">
    <location>
        <begin position="420"/>
        <end position="499"/>
    </location>
</feature>
<name>A0A553PP36_TIGCA</name>
<gene>
    <name evidence="10" type="ORF">TCAL_07550</name>
</gene>
<dbReference type="SMART" id="SM00355">
    <property type="entry name" value="ZnF_C2H2"/>
    <property type="match status" value="7"/>
</dbReference>
<comment type="subcellular location">
    <subcellularLocation>
        <location evidence="1">Nucleus</location>
    </subcellularLocation>
</comment>
<sequence length="560" mass="61689">MNNPTYTTLSSQTNSVNSLVESGKPTEMWLSDEQGQVYVTIDTSQAVFPEVQTTMSFIDVKDSLNWGSQSLLQPIELPTEPVAASDVLSTKLDTLAHAASTQLPMNELQPVTVQPPQNTPLPPSNLVQLPQHPDPSVIGLANGIIEMSTSSGANRLLCGDCSVGFESADVFFKHWLDNHCKLENDQTSSNMPLQQCPTCKHIFVMGTAKALEHNQRCGLDKAKMNSAIQKRKQHENEENVQPTVKLPKTAKRPPNAVSCGTCSLNLKTITSFFLHWLEAHDQITDILEQVWQCGVCIPSKLFPDVAGLRDHFHQAKHVPSDPILPCSIKGCASKFAADEGLAEHLNMHSQDSNPKTLNRCSKCPKIFQNGLLNHFFSEHATLCDLCSCQVHKEEMDDHLSNFHRFERVWNRQTNLEKIAASDAQMGKPAAQVTPSSHTRRLVENSSSTLTVIPSNPSGNPITTPTDPPSSLLDSVVKSSQPSPSTASVPPPPTPAPSAASAMKCKACSLFFTSEKLLEKHYFANHEFKCKFCDKTMDKDEYGDHLRVHLASERKRGVPKK</sequence>
<evidence type="ECO:0000259" key="9">
    <source>
        <dbReference type="PROSITE" id="PS50157"/>
    </source>
</evidence>
<keyword evidence="6" id="KW-0539">Nucleus</keyword>
<evidence type="ECO:0000256" key="1">
    <source>
        <dbReference type="ARBA" id="ARBA00004123"/>
    </source>
</evidence>
<evidence type="ECO:0000256" key="2">
    <source>
        <dbReference type="ARBA" id="ARBA00022723"/>
    </source>
</evidence>
<accession>A0A553PP36</accession>
<feature type="compositionally biased region" description="Polar residues" evidence="8">
    <location>
        <begin position="443"/>
        <end position="464"/>
    </location>
</feature>
<evidence type="ECO:0000256" key="6">
    <source>
        <dbReference type="ARBA" id="ARBA00023242"/>
    </source>
</evidence>
<keyword evidence="3" id="KW-0677">Repeat</keyword>
<dbReference type="PANTHER" id="PTHR24406">
    <property type="entry name" value="TRANSCRIPTIONAL REPRESSOR CTCFL-RELATED"/>
    <property type="match status" value="1"/>
</dbReference>
<keyword evidence="4 7" id="KW-0863">Zinc-finger</keyword>
<evidence type="ECO:0000256" key="7">
    <source>
        <dbReference type="PROSITE-ProRule" id="PRU00042"/>
    </source>
</evidence>
<keyword evidence="5" id="KW-0862">Zinc</keyword>
<dbReference type="GO" id="GO:0005634">
    <property type="term" value="C:nucleus"/>
    <property type="evidence" value="ECO:0007669"/>
    <property type="project" value="UniProtKB-SubCell"/>
</dbReference>
<protein>
    <recommendedName>
        <fullName evidence="9">C2H2-type domain-containing protein</fullName>
    </recommendedName>
</protein>
<comment type="caution">
    <text evidence="10">The sequence shown here is derived from an EMBL/GenBank/DDBJ whole genome shotgun (WGS) entry which is preliminary data.</text>
</comment>
<evidence type="ECO:0000256" key="5">
    <source>
        <dbReference type="ARBA" id="ARBA00022833"/>
    </source>
</evidence>
<evidence type="ECO:0000256" key="8">
    <source>
        <dbReference type="SAM" id="MobiDB-lite"/>
    </source>
</evidence>
<evidence type="ECO:0000313" key="11">
    <source>
        <dbReference type="Proteomes" id="UP000318571"/>
    </source>
</evidence>
<feature type="compositionally biased region" description="Low complexity" evidence="8">
    <location>
        <begin position="478"/>
        <end position="487"/>
    </location>
</feature>
<dbReference type="InterPro" id="IPR013087">
    <property type="entry name" value="Znf_C2H2_type"/>
</dbReference>
<keyword evidence="11" id="KW-1185">Reference proteome</keyword>
<organism evidence="10 11">
    <name type="scientific">Tigriopus californicus</name>
    <name type="common">Marine copepod</name>
    <dbReference type="NCBI Taxonomy" id="6832"/>
    <lineage>
        <taxon>Eukaryota</taxon>
        <taxon>Metazoa</taxon>
        <taxon>Ecdysozoa</taxon>
        <taxon>Arthropoda</taxon>
        <taxon>Crustacea</taxon>
        <taxon>Multicrustacea</taxon>
        <taxon>Hexanauplia</taxon>
        <taxon>Copepoda</taxon>
        <taxon>Harpacticoida</taxon>
        <taxon>Harpacticidae</taxon>
        <taxon>Tigriopus</taxon>
    </lineage>
</organism>
<dbReference type="PROSITE" id="PS50157">
    <property type="entry name" value="ZINC_FINGER_C2H2_2"/>
    <property type="match status" value="1"/>
</dbReference>
<evidence type="ECO:0000256" key="3">
    <source>
        <dbReference type="ARBA" id="ARBA00022737"/>
    </source>
</evidence>
<reference evidence="10 11" key="1">
    <citation type="journal article" date="2018" name="Nat. Ecol. Evol.">
        <title>Genomic signatures of mitonuclear coevolution across populations of Tigriopus californicus.</title>
        <authorList>
            <person name="Barreto F.S."/>
            <person name="Watson E.T."/>
            <person name="Lima T.G."/>
            <person name="Willett C.S."/>
            <person name="Edmands S."/>
            <person name="Li W."/>
            <person name="Burton R.S."/>
        </authorList>
    </citation>
    <scope>NUCLEOTIDE SEQUENCE [LARGE SCALE GENOMIC DNA]</scope>
    <source>
        <strain evidence="10 11">San Diego</strain>
    </source>
</reference>
<evidence type="ECO:0000256" key="4">
    <source>
        <dbReference type="ARBA" id="ARBA00022771"/>
    </source>
</evidence>
<dbReference type="PROSITE" id="PS00028">
    <property type="entry name" value="ZINC_FINGER_C2H2_1"/>
    <property type="match status" value="2"/>
</dbReference>
<dbReference type="GO" id="GO:0008270">
    <property type="term" value="F:zinc ion binding"/>
    <property type="evidence" value="ECO:0007669"/>
    <property type="project" value="UniProtKB-KW"/>
</dbReference>
<dbReference type="AlphaFoldDB" id="A0A553PP36"/>
<evidence type="ECO:0000313" key="10">
    <source>
        <dbReference type="EMBL" id="TRY79447.1"/>
    </source>
</evidence>
<keyword evidence="2" id="KW-0479">Metal-binding</keyword>